<dbReference type="RefSeq" id="WP_011518179.1">
    <property type="nucleotide sequence ID" value="NZ_CP026544.1"/>
</dbReference>
<name>A0A132HFT2_9BURK</name>
<gene>
    <name evidence="1" type="ORF">DDF84_028925</name>
</gene>
<dbReference type="EMBL" id="CP037901">
    <property type="protein sequence ID" value="QBP13616.1"/>
    <property type="molecule type" value="Genomic_DNA"/>
</dbReference>
<dbReference type="Pfam" id="PF07811">
    <property type="entry name" value="TadE"/>
    <property type="match status" value="1"/>
</dbReference>
<dbReference type="InterPro" id="IPR012495">
    <property type="entry name" value="TadE-like_dom"/>
</dbReference>
<reference evidence="1 2" key="1">
    <citation type="submission" date="2019-03" db="EMBL/GenBank/DDBJ databases">
        <title>Comparative insights into the high quality Complete genome sequence of highly metal resistant Cupriavidus metallidurans strain BS1 isolated from a gold-copper mine.</title>
        <authorList>
            <person name="Mazhar H.S."/>
            <person name="Rensing C."/>
        </authorList>
    </citation>
    <scope>NUCLEOTIDE SEQUENCE [LARGE SCALE GENOMIC DNA]</scope>
    <source>
        <strain evidence="1 2">BS1</strain>
    </source>
</reference>
<protein>
    <submittedName>
        <fullName evidence="1">Pilus assembly protein</fullName>
    </submittedName>
</protein>
<dbReference type="Proteomes" id="UP000253772">
    <property type="component" value="Chromosome c2"/>
</dbReference>
<proteinExistence type="predicted"/>
<dbReference type="OrthoDB" id="8970906at2"/>
<organism evidence="1 2">
    <name type="scientific">Cupriavidus metallidurans</name>
    <dbReference type="NCBI Taxonomy" id="119219"/>
    <lineage>
        <taxon>Bacteria</taxon>
        <taxon>Pseudomonadati</taxon>
        <taxon>Pseudomonadota</taxon>
        <taxon>Betaproteobacteria</taxon>
        <taxon>Burkholderiales</taxon>
        <taxon>Burkholderiaceae</taxon>
        <taxon>Cupriavidus</taxon>
    </lineage>
</organism>
<evidence type="ECO:0000313" key="2">
    <source>
        <dbReference type="Proteomes" id="UP000253772"/>
    </source>
</evidence>
<accession>A0A132HFT2</accession>
<sequence>MHLRGKADGRRAKGIAALEFAIVAPLFLTLVLGITYYGTVFVLQQALTLAAEEGARAALRYPLTSTGGTTASTLDLRVAAAAQTARAMLPTSMSSLISSANVAQPVTCASPSGTQCVQVTLSLPTRSILPSVPMVPVPAVLTGSAMVQLSPDI</sequence>
<dbReference type="OMA" id="RRCEGIA"/>
<evidence type="ECO:0000313" key="1">
    <source>
        <dbReference type="EMBL" id="QBP13616.1"/>
    </source>
</evidence>
<dbReference type="AlphaFoldDB" id="A0A132HFT2"/>